<evidence type="ECO:0000256" key="1">
    <source>
        <dbReference type="ARBA" id="ARBA00004167"/>
    </source>
</evidence>
<name>A0AAE1S3F5_9SOLA</name>
<dbReference type="EC" id="2.7.11.1" evidence="2"/>
<keyword evidence="11" id="KW-1185">Reference proteome</keyword>
<comment type="catalytic activity">
    <reaction evidence="5">
        <text>L-threonyl-[protein] + ATP = O-phospho-L-threonyl-[protein] + ADP + H(+)</text>
        <dbReference type="Rhea" id="RHEA:46608"/>
        <dbReference type="Rhea" id="RHEA-COMP:11060"/>
        <dbReference type="Rhea" id="RHEA-COMP:11605"/>
        <dbReference type="ChEBI" id="CHEBI:15378"/>
        <dbReference type="ChEBI" id="CHEBI:30013"/>
        <dbReference type="ChEBI" id="CHEBI:30616"/>
        <dbReference type="ChEBI" id="CHEBI:61977"/>
        <dbReference type="ChEBI" id="CHEBI:456216"/>
        <dbReference type="EC" id="2.7.11.1"/>
    </reaction>
</comment>
<protein>
    <recommendedName>
        <fullName evidence="2">non-specific serine/threonine protein kinase</fullName>
        <ecNumber evidence="2">2.7.11.1</ecNumber>
    </recommendedName>
</protein>
<dbReference type="Pfam" id="PF13947">
    <property type="entry name" value="GUB_WAK_bind"/>
    <property type="match status" value="1"/>
</dbReference>
<evidence type="ECO:0000259" key="9">
    <source>
        <dbReference type="Pfam" id="PF14380"/>
    </source>
</evidence>
<keyword evidence="7" id="KW-1133">Transmembrane helix</keyword>
<keyword evidence="7" id="KW-0472">Membrane</keyword>
<evidence type="ECO:0000256" key="3">
    <source>
        <dbReference type="ARBA" id="ARBA00022729"/>
    </source>
</evidence>
<evidence type="ECO:0000313" key="10">
    <source>
        <dbReference type="EMBL" id="KAK4362013.1"/>
    </source>
</evidence>
<dbReference type="AlphaFoldDB" id="A0AAE1S3F5"/>
<evidence type="ECO:0000313" key="11">
    <source>
        <dbReference type="Proteomes" id="UP001291623"/>
    </source>
</evidence>
<dbReference type="EMBL" id="JAVYJV010000009">
    <property type="protein sequence ID" value="KAK4362013.1"/>
    <property type="molecule type" value="Genomic_DNA"/>
</dbReference>
<sequence length="201" mass="23055">MFQYQFIFIYLVLYLLFPLFFSFVRSSTNNDTSPFAHCPKSTCNGFEASYPFWRLDNYNSSTPQYCGYPGFGINCVKNRPHPIINLPGDAFYVKNIDYKNYSLTLVEIDVINVQCPRAQCLKSGENRTYFYVGETEPEDLKWFGICEEKVVATVMERRSFQNDDWIGGFGGAMGGGFVLDWRSASQCGRCEESDGRCGFKF</sequence>
<comment type="caution">
    <text evidence="10">The sequence shown here is derived from an EMBL/GenBank/DDBJ whole genome shotgun (WGS) entry which is preliminary data.</text>
</comment>
<reference evidence="10" key="1">
    <citation type="submission" date="2023-12" db="EMBL/GenBank/DDBJ databases">
        <title>Genome assembly of Anisodus tanguticus.</title>
        <authorList>
            <person name="Wang Y.-J."/>
        </authorList>
    </citation>
    <scope>NUCLEOTIDE SEQUENCE</scope>
    <source>
        <strain evidence="10">KB-2021</strain>
        <tissue evidence="10">Leaf</tissue>
    </source>
</reference>
<feature type="transmembrane region" description="Helical" evidence="7">
    <location>
        <begin position="6"/>
        <end position="24"/>
    </location>
</feature>
<evidence type="ECO:0000256" key="5">
    <source>
        <dbReference type="ARBA" id="ARBA00047899"/>
    </source>
</evidence>
<evidence type="ECO:0000256" key="6">
    <source>
        <dbReference type="ARBA" id="ARBA00048679"/>
    </source>
</evidence>
<dbReference type="Proteomes" id="UP001291623">
    <property type="component" value="Unassembled WGS sequence"/>
</dbReference>
<keyword evidence="4" id="KW-0325">Glycoprotein</keyword>
<proteinExistence type="predicted"/>
<keyword evidence="3" id="KW-0732">Signal</keyword>
<accession>A0AAE1S3F5</accession>
<dbReference type="PANTHER" id="PTHR33138">
    <property type="entry name" value="OS01G0690200 PROTEIN"/>
    <property type="match status" value="1"/>
</dbReference>
<evidence type="ECO:0000256" key="7">
    <source>
        <dbReference type="SAM" id="Phobius"/>
    </source>
</evidence>
<dbReference type="GO" id="GO:0004674">
    <property type="term" value="F:protein serine/threonine kinase activity"/>
    <property type="evidence" value="ECO:0007669"/>
    <property type="project" value="UniProtKB-EC"/>
</dbReference>
<feature type="domain" description="Wall-associated receptor kinase C-terminal" evidence="9">
    <location>
        <begin position="120"/>
        <end position="200"/>
    </location>
</feature>
<dbReference type="InterPro" id="IPR025287">
    <property type="entry name" value="WAK_GUB"/>
</dbReference>
<gene>
    <name evidence="10" type="ORF">RND71_017254</name>
</gene>
<dbReference type="InterPro" id="IPR032872">
    <property type="entry name" value="WAK_assoc_C"/>
</dbReference>
<evidence type="ECO:0000256" key="4">
    <source>
        <dbReference type="ARBA" id="ARBA00023180"/>
    </source>
</evidence>
<comment type="catalytic activity">
    <reaction evidence="6">
        <text>L-seryl-[protein] + ATP = O-phospho-L-seryl-[protein] + ADP + H(+)</text>
        <dbReference type="Rhea" id="RHEA:17989"/>
        <dbReference type="Rhea" id="RHEA-COMP:9863"/>
        <dbReference type="Rhea" id="RHEA-COMP:11604"/>
        <dbReference type="ChEBI" id="CHEBI:15378"/>
        <dbReference type="ChEBI" id="CHEBI:29999"/>
        <dbReference type="ChEBI" id="CHEBI:30616"/>
        <dbReference type="ChEBI" id="CHEBI:83421"/>
        <dbReference type="ChEBI" id="CHEBI:456216"/>
        <dbReference type="EC" id="2.7.11.1"/>
    </reaction>
</comment>
<feature type="domain" description="Wall-associated receptor kinase galacturonan-binding" evidence="8">
    <location>
        <begin position="38"/>
        <end position="106"/>
    </location>
</feature>
<dbReference type="GO" id="GO:0030247">
    <property type="term" value="F:polysaccharide binding"/>
    <property type="evidence" value="ECO:0007669"/>
    <property type="project" value="InterPro"/>
</dbReference>
<keyword evidence="7" id="KW-0812">Transmembrane</keyword>
<dbReference type="PANTHER" id="PTHR33138:SF1">
    <property type="entry name" value="OS01G0113900 PROTEIN"/>
    <property type="match status" value="1"/>
</dbReference>
<comment type="subcellular location">
    <subcellularLocation>
        <location evidence="1">Membrane</location>
        <topology evidence="1">Single-pass membrane protein</topology>
    </subcellularLocation>
</comment>
<dbReference type="GO" id="GO:0016020">
    <property type="term" value="C:membrane"/>
    <property type="evidence" value="ECO:0007669"/>
    <property type="project" value="UniProtKB-SubCell"/>
</dbReference>
<evidence type="ECO:0000259" key="8">
    <source>
        <dbReference type="Pfam" id="PF13947"/>
    </source>
</evidence>
<dbReference type="Pfam" id="PF14380">
    <property type="entry name" value="WAK_assoc"/>
    <property type="match status" value="1"/>
</dbReference>
<evidence type="ECO:0000256" key="2">
    <source>
        <dbReference type="ARBA" id="ARBA00012513"/>
    </source>
</evidence>
<organism evidence="10 11">
    <name type="scientific">Anisodus tanguticus</name>
    <dbReference type="NCBI Taxonomy" id="243964"/>
    <lineage>
        <taxon>Eukaryota</taxon>
        <taxon>Viridiplantae</taxon>
        <taxon>Streptophyta</taxon>
        <taxon>Embryophyta</taxon>
        <taxon>Tracheophyta</taxon>
        <taxon>Spermatophyta</taxon>
        <taxon>Magnoliopsida</taxon>
        <taxon>eudicotyledons</taxon>
        <taxon>Gunneridae</taxon>
        <taxon>Pentapetalae</taxon>
        <taxon>asterids</taxon>
        <taxon>lamiids</taxon>
        <taxon>Solanales</taxon>
        <taxon>Solanaceae</taxon>
        <taxon>Solanoideae</taxon>
        <taxon>Hyoscyameae</taxon>
        <taxon>Anisodus</taxon>
    </lineage>
</organism>